<dbReference type="EMBL" id="BFAA01000026">
    <property type="protein sequence ID" value="GCB63499.1"/>
    <property type="molecule type" value="Genomic_DNA"/>
</dbReference>
<accession>A0A401NRM0</accession>
<dbReference type="Proteomes" id="UP000288216">
    <property type="component" value="Unassembled WGS sequence"/>
</dbReference>
<protein>
    <submittedName>
        <fullName evidence="1">Uncharacterized protein</fullName>
    </submittedName>
</protein>
<keyword evidence="2" id="KW-1185">Reference proteome</keyword>
<evidence type="ECO:0000313" key="2">
    <source>
        <dbReference type="Proteomes" id="UP000288216"/>
    </source>
</evidence>
<evidence type="ECO:0000313" key="1">
    <source>
        <dbReference type="EMBL" id="GCB63499.1"/>
    </source>
</evidence>
<name>A0A401NRM0_SCYTO</name>
<organism evidence="1 2">
    <name type="scientific">Scyliorhinus torazame</name>
    <name type="common">Cloudy catshark</name>
    <name type="synonym">Catulus torazame</name>
    <dbReference type="NCBI Taxonomy" id="75743"/>
    <lineage>
        <taxon>Eukaryota</taxon>
        <taxon>Metazoa</taxon>
        <taxon>Chordata</taxon>
        <taxon>Craniata</taxon>
        <taxon>Vertebrata</taxon>
        <taxon>Chondrichthyes</taxon>
        <taxon>Elasmobranchii</taxon>
        <taxon>Galeomorphii</taxon>
        <taxon>Galeoidea</taxon>
        <taxon>Carcharhiniformes</taxon>
        <taxon>Scyliorhinidae</taxon>
        <taxon>Scyliorhinus</taxon>
    </lineage>
</organism>
<reference evidence="1 2" key="1">
    <citation type="journal article" date="2018" name="Nat. Ecol. Evol.">
        <title>Shark genomes provide insights into elasmobranch evolution and the origin of vertebrates.</title>
        <authorList>
            <person name="Hara Y"/>
            <person name="Yamaguchi K"/>
            <person name="Onimaru K"/>
            <person name="Kadota M"/>
            <person name="Koyanagi M"/>
            <person name="Keeley SD"/>
            <person name="Tatsumi K"/>
            <person name="Tanaka K"/>
            <person name="Motone F"/>
            <person name="Kageyama Y"/>
            <person name="Nozu R"/>
            <person name="Adachi N"/>
            <person name="Nishimura O"/>
            <person name="Nakagawa R"/>
            <person name="Tanegashima C"/>
            <person name="Kiyatake I"/>
            <person name="Matsumoto R"/>
            <person name="Murakumo K"/>
            <person name="Nishida K"/>
            <person name="Terakita A"/>
            <person name="Kuratani S"/>
            <person name="Sato K"/>
            <person name="Hyodo S Kuraku.S."/>
        </authorList>
    </citation>
    <scope>NUCLEOTIDE SEQUENCE [LARGE SCALE GENOMIC DNA]</scope>
</reference>
<proteinExistence type="predicted"/>
<gene>
    <name evidence="1" type="ORF">scyTo_0000162</name>
</gene>
<dbReference type="AlphaFoldDB" id="A0A401NRM0"/>
<comment type="caution">
    <text evidence="1">The sequence shown here is derived from an EMBL/GenBank/DDBJ whole genome shotgun (WGS) entry which is preliminary data.</text>
</comment>
<sequence length="414" mass="46548">MVKDGINPALTKIEEMVLPVGNTYQEIMNWSMKPEAKYEKNPKVAITQTGKFQLQSGDDFYMAGKDTLRALQRDTLDGSGFKTRKRQQRDIIEQAVGGFGAGISSGNVLSIAEIREEIEGVNGQLRAAVKDIHQDAETATDLRQQVNQLVGKELKQLQPYQSTINELIDRQSAISKELDRVQTCNMYATHLLQSLHANLLQLDAHRLPNWASNAEFKACIKTTHQAADQLRELTLVSSVPFDNDNHTVLLRTMLKIPRAEKSSTHERFQGNTLRDVGNGMLIKLKDAPEHAIQRAARTYSIDIRICKGGGNNWLCPEKAISTEDYCGYITYENCTLAIEVNNQTMFNSVQYLVNYYTVMSYNNYIKGSIVFELPGHDGVLTSLSEYITIGCHELIPHRNVSTVEGDDLERMDDD</sequence>